<dbReference type="SUPFAM" id="SSF89550">
    <property type="entry name" value="PHP domain-like"/>
    <property type="match status" value="1"/>
</dbReference>
<dbReference type="STRING" id="1817863.A2Y62_03245"/>
<dbReference type="SMART" id="SM00481">
    <property type="entry name" value="POLIIIAc"/>
    <property type="match status" value="1"/>
</dbReference>
<dbReference type="Pfam" id="PF02811">
    <property type="entry name" value="PHP"/>
    <property type="match status" value="1"/>
</dbReference>
<dbReference type="GO" id="GO:0035312">
    <property type="term" value="F:5'-3' DNA exonuclease activity"/>
    <property type="evidence" value="ECO:0007669"/>
    <property type="project" value="TreeGrafter"/>
</dbReference>
<dbReference type="PANTHER" id="PTHR42924:SF3">
    <property type="entry name" value="POLYMERASE_HISTIDINOL PHOSPHATASE N-TERMINAL DOMAIN-CONTAINING PROTEIN"/>
    <property type="match status" value="1"/>
</dbReference>
<dbReference type="Gene3D" id="3.20.20.140">
    <property type="entry name" value="Metal-dependent hydrolases"/>
    <property type="match status" value="1"/>
</dbReference>
<evidence type="ECO:0000313" key="3">
    <source>
        <dbReference type="Proteomes" id="UP000178943"/>
    </source>
</evidence>
<dbReference type="InterPro" id="IPR052018">
    <property type="entry name" value="PHP_domain"/>
</dbReference>
<organism evidence="2 3">
    <name type="scientific">Candidatus Fischerbacteria bacterium RBG_13_37_8</name>
    <dbReference type="NCBI Taxonomy" id="1817863"/>
    <lineage>
        <taxon>Bacteria</taxon>
        <taxon>Candidatus Fischeribacteriota</taxon>
    </lineage>
</organism>
<dbReference type="EMBL" id="MFGW01000065">
    <property type="protein sequence ID" value="OGF67226.1"/>
    <property type="molecule type" value="Genomic_DNA"/>
</dbReference>
<evidence type="ECO:0000313" key="2">
    <source>
        <dbReference type="EMBL" id="OGF67226.1"/>
    </source>
</evidence>
<feature type="domain" description="Polymerase/histidinol phosphatase N-terminal" evidence="1">
    <location>
        <begin position="5"/>
        <end position="71"/>
    </location>
</feature>
<accession>A0A1F5VUY6</accession>
<protein>
    <recommendedName>
        <fullName evidence="1">Polymerase/histidinol phosphatase N-terminal domain-containing protein</fullName>
    </recommendedName>
</protein>
<name>A0A1F5VUY6_9BACT</name>
<dbReference type="AlphaFoldDB" id="A0A1F5VUY6"/>
<dbReference type="Gene3D" id="1.10.150.650">
    <property type="match status" value="1"/>
</dbReference>
<dbReference type="GO" id="GO:0004534">
    <property type="term" value="F:5'-3' RNA exonuclease activity"/>
    <property type="evidence" value="ECO:0007669"/>
    <property type="project" value="TreeGrafter"/>
</dbReference>
<dbReference type="InterPro" id="IPR003141">
    <property type="entry name" value="Pol/His_phosphatase_N"/>
</dbReference>
<dbReference type="Proteomes" id="UP000178943">
    <property type="component" value="Unassembled WGS sequence"/>
</dbReference>
<dbReference type="InterPro" id="IPR016195">
    <property type="entry name" value="Pol/histidinol_Pase-like"/>
</dbReference>
<dbReference type="CDD" id="cd07438">
    <property type="entry name" value="PHP_HisPPase_AMP"/>
    <property type="match status" value="1"/>
</dbReference>
<evidence type="ECO:0000259" key="1">
    <source>
        <dbReference type="SMART" id="SM00481"/>
    </source>
</evidence>
<dbReference type="PANTHER" id="PTHR42924">
    <property type="entry name" value="EXONUCLEASE"/>
    <property type="match status" value="1"/>
</dbReference>
<reference evidence="2 3" key="1">
    <citation type="journal article" date="2016" name="Nat. Commun.">
        <title>Thousands of microbial genomes shed light on interconnected biogeochemical processes in an aquifer system.</title>
        <authorList>
            <person name="Anantharaman K."/>
            <person name="Brown C.T."/>
            <person name="Hug L.A."/>
            <person name="Sharon I."/>
            <person name="Castelle C.J."/>
            <person name="Probst A.J."/>
            <person name="Thomas B.C."/>
            <person name="Singh A."/>
            <person name="Wilkins M.J."/>
            <person name="Karaoz U."/>
            <person name="Brodie E.L."/>
            <person name="Williams K.H."/>
            <person name="Hubbard S.S."/>
            <person name="Banfield J.F."/>
        </authorList>
    </citation>
    <scope>NUCLEOTIDE SEQUENCE [LARGE SCALE GENOMIC DNA]</scope>
</reference>
<proteinExistence type="predicted"/>
<dbReference type="InterPro" id="IPR004013">
    <property type="entry name" value="PHP_dom"/>
</dbReference>
<gene>
    <name evidence="2" type="ORF">A2Y62_03245</name>
</gene>
<comment type="caution">
    <text evidence="2">The sequence shown here is derived from an EMBL/GenBank/DDBJ whole genome shotgun (WGS) entry which is preliminary data.</text>
</comment>
<sequence length="300" mass="34133">MGIYIDLHIHSCCSNDGLLSPEEIVAKAKQLDFKTIAIADHDTVDGIEEEMRTGIKHDLEIIPAIEVTTELNTHFYHILAYFIDPANDYIVQLISRLKETRKKKNLHRICFIKEMGLAVPEEIIKVIERGELIVGPTLSIAVMDCEQNQDHATVNLLKRRSKKEYSILFYKEIIKEIDRKYSERRWLSTLEAIKVINEAGAIPVLAHPGSHLFYASPENITLLQHHGLKGIEVYSSYHSETQQTFYKEIALQNGLIITGGSDFHGKVKPHVTFGSLKLDDYTIVEQLKTAARDWGLGNRE</sequence>